<dbReference type="AlphaFoldDB" id="A0A5J4VQQ9"/>
<proteinExistence type="predicted"/>
<reference evidence="1 2" key="1">
    <citation type="submission" date="2019-03" db="EMBL/GenBank/DDBJ databases">
        <title>Single cell metagenomics reveals metabolic interactions within the superorganism composed of flagellate Streblomastix strix and complex community of Bacteroidetes bacteria on its surface.</title>
        <authorList>
            <person name="Treitli S.C."/>
            <person name="Kolisko M."/>
            <person name="Husnik F."/>
            <person name="Keeling P."/>
            <person name="Hampl V."/>
        </authorList>
    </citation>
    <scope>NUCLEOTIDE SEQUENCE [LARGE SCALE GENOMIC DNA]</scope>
    <source>
        <strain evidence="1">ST1C</strain>
    </source>
</reference>
<comment type="caution">
    <text evidence="1">The sequence shown here is derived from an EMBL/GenBank/DDBJ whole genome shotgun (WGS) entry which is preliminary data.</text>
</comment>
<organism evidence="1 2">
    <name type="scientific">Streblomastix strix</name>
    <dbReference type="NCBI Taxonomy" id="222440"/>
    <lineage>
        <taxon>Eukaryota</taxon>
        <taxon>Metamonada</taxon>
        <taxon>Preaxostyla</taxon>
        <taxon>Oxymonadida</taxon>
        <taxon>Streblomastigidae</taxon>
        <taxon>Streblomastix</taxon>
    </lineage>
</organism>
<dbReference type="EMBL" id="SNRW01005669">
    <property type="protein sequence ID" value="KAA6384623.1"/>
    <property type="molecule type" value="Genomic_DNA"/>
</dbReference>
<dbReference type="Proteomes" id="UP000324800">
    <property type="component" value="Unassembled WGS sequence"/>
</dbReference>
<gene>
    <name evidence="1" type="ORF">EZS28_019850</name>
</gene>
<protein>
    <submittedName>
        <fullName evidence="1">Uncharacterized protein</fullName>
    </submittedName>
</protein>
<evidence type="ECO:0000313" key="1">
    <source>
        <dbReference type="EMBL" id="KAA6384623.1"/>
    </source>
</evidence>
<evidence type="ECO:0000313" key="2">
    <source>
        <dbReference type="Proteomes" id="UP000324800"/>
    </source>
</evidence>
<name>A0A5J4VQQ9_9EUKA</name>
<accession>A0A5J4VQQ9</accession>
<sequence length="90" mass="10318">MTLASFKQQGKPVFNDHYKMFNQIPSSDQRRTGYLYEISFLEIPGLTLHYNVSLNQSVDVLLADIEDQVTKAQMKALDVNKLLSLLKMPQ</sequence>